<evidence type="ECO:0000313" key="3">
    <source>
        <dbReference type="Proteomes" id="UP000318538"/>
    </source>
</evidence>
<dbReference type="EMBL" id="CP036525">
    <property type="protein sequence ID" value="QDT02220.1"/>
    <property type="molecule type" value="Genomic_DNA"/>
</dbReference>
<sequence length="276" mass="31073">MNATEFKADAEEWADWLENHSRQCLSWVDLRATNQHVKAVIASRMHLAISTGLFPSESESASGIATWNGKHLNWHGLRLVTGIHRDHWTAEFDPDSAPPHKRRVFKPISISGDDTEAGKEQSEWTSKSDGRTWVKSDATHVTADRTPDELREWYKRQSLAWAQMLRTVSSMILVSESDDEKALGGANGAGVSTEHRGVEKRHDPTPKTTRKKKTPRRSMNAAAADCARRYKADKGRTPLKHVIAEYVDEQGGSITSIHRVLNDNPDQWKTTQKDDT</sequence>
<keyword evidence="3" id="KW-1185">Reference proteome</keyword>
<feature type="compositionally biased region" description="Basic and acidic residues" evidence="1">
    <location>
        <begin position="193"/>
        <end position="205"/>
    </location>
</feature>
<protein>
    <submittedName>
        <fullName evidence="2">Uncharacterized protein</fullName>
    </submittedName>
</protein>
<evidence type="ECO:0000256" key="1">
    <source>
        <dbReference type="SAM" id="MobiDB-lite"/>
    </source>
</evidence>
<feature type="region of interest" description="Disordered" evidence="1">
    <location>
        <begin position="111"/>
        <end position="130"/>
    </location>
</feature>
<organism evidence="2 3">
    <name type="scientific">Rubripirellula lacrimiformis</name>
    <dbReference type="NCBI Taxonomy" id="1930273"/>
    <lineage>
        <taxon>Bacteria</taxon>
        <taxon>Pseudomonadati</taxon>
        <taxon>Planctomycetota</taxon>
        <taxon>Planctomycetia</taxon>
        <taxon>Pirellulales</taxon>
        <taxon>Pirellulaceae</taxon>
        <taxon>Rubripirellula</taxon>
    </lineage>
</organism>
<dbReference type="Proteomes" id="UP000318538">
    <property type="component" value="Chromosome"/>
</dbReference>
<dbReference type="AlphaFoldDB" id="A0A517N504"/>
<feature type="compositionally biased region" description="Basic and acidic residues" evidence="1">
    <location>
        <begin position="116"/>
        <end position="130"/>
    </location>
</feature>
<name>A0A517N504_9BACT</name>
<reference evidence="2 3" key="1">
    <citation type="submission" date="2019-02" db="EMBL/GenBank/DDBJ databases">
        <title>Deep-cultivation of Planctomycetes and their phenomic and genomic characterization uncovers novel biology.</title>
        <authorList>
            <person name="Wiegand S."/>
            <person name="Jogler M."/>
            <person name="Boedeker C."/>
            <person name="Pinto D."/>
            <person name="Vollmers J."/>
            <person name="Rivas-Marin E."/>
            <person name="Kohn T."/>
            <person name="Peeters S.H."/>
            <person name="Heuer A."/>
            <person name="Rast P."/>
            <person name="Oberbeckmann S."/>
            <person name="Bunk B."/>
            <person name="Jeske O."/>
            <person name="Meyerdierks A."/>
            <person name="Storesund J.E."/>
            <person name="Kallscheuer N."/>
            <person name="Luecker S."/>
            <person name="Lage O.M."/>
            <person name="Pohl T."/>
            <person name="Merkel B.J."/>
            <person name="Hornburger P."/>
            <person name="Mueller R.-W."/>
            <person name="Bruemmer F."/>
            <person name="Labrenz M."/>
            <person name="Spormann A.M."/>
            <person name="Op den Camp H."/>
            <person name="Overmann J."/>
            <person name="Amann R."/>
            <person name="Jetten M.S.M."/>
            <person name="Mascher T."/>
            <person name="Medema M.H."/>
            <person name="Devos D.P."/>
            <person name="Kaster A.-K."/>
            <person name="Ovreas L."/>
            <person name="Rohde M."/>
            <person name="Galperin M.Y."/>
            <person name="Jogler C."/>
        </authorList>
    </citation>
    <scope>NUCLEOTIDE SEQUENCE [LARGE SCALE GENOMIC DNA]</scope>
    <source>
        <strain evidence="2 3">K22_7</strain>
    </source>
</reference>
<feature type="region of interest" description="Disordered" evidence="1">
    <location>
        <begin position="181"/>
        <end position="223"/>
    </location>
</feature>
<gene>
    <name evidence="2" type="ORF">K227x_05920</name>
</gene>
<dbReference type="RefSeq" id="WP_145167975.1">
    <property type="nucleotide sequence ID" value="NZ_CP036525.1"/>
</dbReference>
<dbReference type="KEGG" id="rlc:K227x_05920"/>
<proteinExistence type="predicted"/>
<accession>A0A517N504</accession>
<evidence type="ECO:0000313" key="2">
    <source>
        <dbReference type="EMBL" id="QDT02220.1"/>
    </source>
</evidence>